<keyword evidence="1" id="KW-0808">Transferase</keyword>
<evidence type="ECO:0000313" key="1">
    <source>
        <dbReference type="EMBL" id="KAA3466749.1"/>
    </source>
</evidence>
<proteinExistence type="predicted"/>
<dbReference type="OrthoDB" id="1215883at2759"/>
<keyword evidence="1" id="KW-0548">Nucleotidyltransferase</keyword>
<comment type="caution">
    <text evidence="1">The sequence shown here is derived from an EMBL/GenBank/DDBJ whole genome shotgun (WGS) entry which is preliminary data.</text>
</comment>
<dbReference type="EMBL" id="SMMG02000007">
    <property type="protein sequence ID" value="KAA3466749.1"/>
    <property type="molecule type" value="Genomic_DNA"/>
</dbReference>
<dbReference type="PANTHER" id="PTHR33710">
    <property type="entry name" value="BNAC02G09200D PROTEIN"/>
    <property type="match status" value="1"/>
</dbReference>
<organism evidence="1 2">
    <name type="scientific">Gossypium australe</name>
    <dbReference type="NCBI Taxonomy" id="47621"/>
    <lineage>
        <taxon>Eukaryota</taxon>
        <taxon>Viridiplantae</taxon>
        <taxon>Streptophyta</taxon>
        <taxon>Embryophyta</taxon>
        <taxon>Tracheophyta</taxon>
        <taxon>Spermatophyta</taxon>
        <taxon>Magnoliopsida</taxon>
        <taxon>eudicotyledons</taxon>
        <taxon>Gunneridae</taxon>
        <taxon>Pentapetalae</taxon>
        <taxon>rosids</taxon>
        <taxon>malvids</taxon>
        <taxon>Malvales</taxon>
        <taxon>Malvaceae</taxon>
        <taxon>Malvoideae</taxon>
        <taxon>Gossypium</taxon>
    </lineage>
</organism>
<keyword evidence="2" id="KW-1185">Reference proteome</keyword>
<dbReference type="Proteomes" id="UP000325315">
    <property type="component" value="Unassembled WGS sequence"/>
</dbReference>
<accession>A0A5B6VC75</accession>
<dbReference type="SUPFAM" id="SSF56219">
    <property type="entry name" value="DNase I-like"/>
    <property type="match status" value="1"/>
</dbReference>
<dbReference type="InterPro" id="IPR036691">
    <property type="entry name" value="Endo/exonu/phosph_ase_sf"/>
</dbReference>
<dbReference type="AlphaFoldDB" id="A0A5B6VC75"/>
<name>A0A5B6VC75_9ROSI</name>
<keyword evidence="1" id="KW-0695">RNA-directed DNA polymerase</keyword>
<evidence type="ECO:0000313" key="2">
    <source>
        <dbReference type="Proteomes" id="UP000325315"/>
    </source>
</evidence>
<gene>
    <name evidence="1" type="ORF">EPI10_001819</name>
</gene>
<protein>
    <submittedName>
        <fullName evidence="1">Reverse transcriptase</fullName>
    </submittedName>
</protein>
<reference evidence="2" key="1">
    <citation type="journal article" date="2019" name="Plant Biotechnol. J.">
        <title>Genome sequencing of the Australian wild diploid species Gossypium australe highlights disease resistance and delayed gland morphogenesis.</title>
        <authorList>
            <person name="Cai Y."/>
            <person name="Cai X."/>
            <person name="Wang Q."/>
            <person name="Wang P."/>
            <person name="Zhang Y."/>
            <person name="Cai C."/>
            <person name="Xu Y."/>
            <person name="Wang K."/>
            <person name="Zhou Z."/>
            <person name="Wang C."/>
            <person name="Geng S."/>
            <person name="Li B."/>
            <person name="Dong Q."/>
            <person name="Hou Y."/>
            <person name="Wang H."/>
            <person name="Ai P."/>
            <person name="Liu Z."/>
            <person name="Yi F."/>
            <person name="Sun M."/>
            <person name="An G."/>
            <person name="Cheng J."/>
            <person name="Zhang Y."/>
            <person name="Shi Q."/>
            <person name="Xie Y."/>
            <person name="Shi X."/>
            <person name="Chang Y."/>
            <person name="Huang F."/>
            <person name="Chen Y."/>
            <person name="Hong S."/>
            <person name="Mi L."/>
            <person name="Sun Q."/>
            <person name="Zhang L."/>
            <person name="Zhou B."/>
            <person name="Peng R."/>
            <person name="Zhang X."/>
            <person name="Liu F."/>
        </authorList>
    </citation>
    <scope>NUCLEOTIDE SEQUENCE [LARGE SCALE GENOMIC DNA]</scope>
    <source>
        <strain evidence="2">cv. PA1801</strain>
    </source>
</reference>
<dbReference type="PANTHER" id="PTHR33710:SF62">
    <property type="entry name" value="DUF4283 DOMAIN PROTEIN"/>
    <property type="match status" value="1"/>
</dbReference>
<dbReference type="Gene3D" id="3.60.10.10">
    <property type="entry name" value="Endonuclease/exonuclease/phosphatase"/>
    <property type="match status" value="1"/>
</dbReference>
<dbReference type="GO" id="GO:0003964">
    <property type="term" value="F:RNA-directed DNA polymerase activity"/>
    <property type="evidence" value="ECO:0007669"/>
    <property type="project" value="UniProtKB-KW"/>
</dbReference>
<sequence>METKLNQKRVERVRKSCGFSGGIDVEAKESRGGLCLAWEDDVVVMFYGSPYSKDRSSVWSLLKHLSQGNNYPWLVAGDFNEILYSFEKGHFRGLSIDGYLVLRSTWERGNLPETNIRERFDREVANAEWLLLLPMGNIQHLTFSSSDHCPILLNTDIPIILTGHNSFCFEAWWTMEDSFEGKIRKFWDSSSALLLKKLTMLQIHLKKWAGSVKSRKDGLKRRLTKELKSLIEKDRDDDIMAKIIDAKIHLDMEIDKDEAYWEQRARANWLKLGDKNTAFFHKRINSITKLVSEDGREITDGSKILDIATGYFEDLFASKGFGDPRKVLEGIESTISHEVNEILLSPFRKDEVRTALKEMGPTKAPERDGFPALFFQQY</sequence>